<dbReference type="PROSITE" id="PS00903">
    <property type="entry name" value="CYT_DCMP_DEAMINASES_1"/>
    <property type="match status" value="1"/>
</dbReference>
<feature type="domain" description="CMP/dCMP-type deaminase" evidence="7">
    <location>
        <begin position="5"/>
        <end position="134"/>
    </location>
</feature>
<evidence type="ECO:0000259" key="7">
    <source>
        <dbReference type="PROSITE" id="PS51747"/>
    </source>
</evidence>
<evidence type="ECO:0000256" key="6">
    <source>
        <dbReference type="PIRSR" id="PIRSR006019-2"/>
    </source>
</evidence>
<keyword evidence="9" id="KW-1185">Reference proteome</keyword>
<evidence type="ECO:0000256" key="5">
    <source>
        <dbReference type="PIRSR" id="PIRSR006019-1"/>
    </source>
</evidence>
<accession>A0A481VSS6</accession>
<feature type="binding site" evidence="6">
    <location>
        <position position="106"/>
    </location>
    <ligand>
        <name>Zn(2+)</name>
        <dbReference type="ChEBI" id="CHEBI:29105"/>
        <note>catalytic</note>
    </ligand>
</feature>
<reference evidence="8 9" key="1">
    <citation type="submission" date="2019-02" db="EMBL/GenBank/DDBJ databases">
        <authorList>
            <person name="Martinez-Pineda D."/>
            <person name="Wolyniak M.J."/>
            <person name="Kistler A."/>
            <person name="Garlena R.A."/>
            <person name="Russell D.A."/>
            <person name="Pope W.H."/>
            <person name="Jacobs-Sera D."/>
            <person name="Hatfull G.F."/>
        </authorList>
    </citation>
    <scope>NUCLEOTIDE SEQUENCE [LARGE SCALE GENOMIC DNA]</scope>
</reference>
<evidence type="ECO:0000256" key="4">
    <source>
        <dbReference type="ARBA" id="ARBA00022833"/>
    </source>
</evidence>
<dbReference type="GO" id="GO:0006220">
    <property type="term" value="P:pyrimidine nucleotide metabolic process"/>
    <property type="evidence" value="ECO:0007669"/>
    <property type="project" value="InterPro"/>
</dbReference>
<dbReference type="Pfam" id="PF00383">
    <property type="entry name" value="dCMP_cyt_deam_1"/>
    <property type="match status" value="1"/>
</dbReference>
<dbReference type="PIRSF" id="PIRSF006019">
    <property type="entry name" value="dCMP_deaminase"/>
    <property type="match status" value="1"/>
</dbReference>
<dbReference type="PANTHER" id="PTHR11086">
    <property type="entry name" value="DEOXYCYTIDYLATE DEAMINASE-RELATED"/>
    <property type="match status" value="1"/>
</dbReference>
<evidence type="ECO:0000256" key="1">
    <source>
        <dbReference type="ARBA" id="ARBA00006576"/>
    </source>
</evidence>
<evidence type="ECO:0000313" key="8">
    <source>
        <dbReference type="EMBL" id="QBI96919.1"/>
    </source>
</evidence>
<dbReference type="InterPro" id="IPR016192">
    <property type="entry name" value="APOBEC/CMP_deaminase_Zn-bd"/>
</dbReference>
<protein>
    <submittedName>
        <fullName evidence="8">Deoxycytidylate deaminase</fullName>
    </submittedName>
</protein>
<evidence type="ECO:0000256" key="3">
    <source>
        <dbReference type="ARBA" id="ARBA00022801"/>
    </source>
</evidence>
<keyword evidence="3" id="KW-0378">Hydrolase</keyword>
<dbReference type="InterPro" id="IPR002125">
    <property type="entry name" value="CMP_dCMP_dom"/>
</dbReference>
<proteinExistence type="inferred from homology"/>
<dbReference type="EMBL" id="MK524496">
    <property type="protein sequence ID" value="QBI96919.1"/>
    <property type="molecule type" value="Genomic_DNA"/>
</dbReference>
<dbReference type="InterPro" id="IPR016473">
    <property type="entry name" value="dCMP_deaminase"/>
</dbReference>
<dbReference type="GO" id="GO:0004132">
    <property type="term" value="F:dCMP deaminase activity"/>
    <property type="evidence" value="ECO:0007669"/>
    <property type="project" value="InterPro"/>
</dbReference>
<dbReference type="InterPro" id="IPR015517">
    <property type="entry name" value="dCMP_deaminase-rel"/>
</dbReference>
<dbReference type="PANTHER" id="PTHR11086:SF18">
    <property type="entry name" value="DEOXYCYTIDYLATE DEAMINASE"/>
    <property type="match status" value="1"/>
</dbReference>
<keyword evidence="2 6" id="KW-0479">Metal-binding</keyword>
<feature type="binding site" evidence="6">
    <location>
        <position position="109"/>
    </location>
    <ligand>
        <name>Zn(2+)</name>
        <dbReference type="ChEBI" id="CHEBI:29105"/>
        <note>catalytic</note>
    </ligand>
</feature>
<feature type="binding site" evidence="6">
    <location>
        <position position="80"/>
    </location>
    <ligand>
        <name>Zn(2+)</name>
        <dbReference type="ChEBI" id="CHEBI:29105"/>
        <note>catalytic</note>
    </ligand>
</feature>
<dbReference type="GO" id="GO:0008270">
    <property type="term" value="F:zinc ion binding"/>
    <property type="evidence" value="ECO:0007669"/>
    <property type="project" value="InterPro"/>
</dbReference>
<organism evidence="8 9">
    <name type="scientific">Mycobacterium phage Veracruz</name>
    <dbReference type="NCBI Taxonomy" id="2530154"/>
    <lineage>
        <taxon>Viruses</taxon>
        <taxon>Duplodnaviria</taxon>
        <taxon>Heunggongvirae</taxon>
        <taxon>Uroviricota</taxon>
        <taxon>Caudoviricetes</taxon>
        <taxon>Veracruzvirus</taxon>
        <taxon>Veracruzvirus veracruz</taxon>
    </lineage>
</organism>
<evidence type="ECO:0000256" key="2">
    <source>
        <dbReference type="ARBA" id="ARBA00022723"/>
    </source>
</evidence>
<dbReference type="RefSeq" id="YP_010060310.1">
    <property type="nucleotide sequence ID" value="NC_054770.1"/>
</dbReference>
<keyword evidence="4 6" id="KW-0862">Zinc</keyword>
<dbReference type="KEGG" id="vg:64868167"/>
<comment type="similarity">
    <text evidence="1">Belongs to the cytidine and deoxycytidylate deaminase family.</text>
</comment>
<comment type="cofactor">
    <cofactor evidence="6">
        <name>Zn(2+)</name>
        <dbReference type="ChEBI" id="CHEBI:29105"/>
    </cofactor>
</comment>
<sequence>MMRPDWDEYFLEIAKTVAIRSDCERSQVGAVVVKDRRVRATGYNGAPAGRSGCASCPRRRSTVEPGSSYDTGPGRCVAVHAEANALLYCDREDLIGATLYITRAPCGGCQKLIDAAGIERVVTPESPPSLFGPYLFDLRNQRC</sequence>
<dbReference type="GeneID" id="64868167"/>
<name>A0A481VSS6_9CAUD</name>
<dbReference type="Gene3D" id="3.40.140.10">
    <property type="entry name" value="Cytidine Deaminase, domain 2"/>
    <property type="match status" value="1"/>
</dbReference>
<dbReference type="SUPFAM" id="SSF53927">
    <property type="entry name" value="Cytidine deaminase-like"/>
    <property type="match status" value="1"/>
</dbReference>
<dbReference type="Proteomes" id="UP000292543">
    <property type="component" value="Segment"/>
</dbReference>
<evidence type="ECO:0000313" key="9">
    <source>
        <dbReference type="Proteomes" id="UP000292543"/>
    </source>
</evidence>
<dbReference type="InterPro" id="IPR016193">
    <property type="entry name" value="Cytidine_deaminase-like"/>
</dbReference>
<dbReference type="PROSITE" id="PS51747">
    <property type="entry name" value="CYT_DCMP_DEAMINASES_2"/>
    <property type="match status" value="1"/>
</dbReference>
<gene>
    <name evidence="8" type="primary">34</name>
    <name evidence="8" type="ORF">SEA_VERACRUZ_34</name>
</gene>
<feature type="active site" description="Proton donor" evidence="5">
    <location>
        <position position="82"/>
    </location>
</feature>